<keyword evidence="2 8" id="KW-1003">Cell membrane</keyword>
<dbReference type="InterPro" id="IPR004563">
    <property type="entry name" value="Apolipo_AcylTrfase"/>
</dbReference>
<dbReference type="Pfam" id="PF20154">
    <property type="entry name" value="LNT_N"/>
    <property type="match status" value="1"/>
</dbReference>
<dbReference type="EMBL" id="BAAATR010000006">
    <property type="protein sequence ID" value="GAA2238801.1"/>
    <property type="molecule type" value="Genomic_DNA"/>
</dbReference>
<dbReference type="InterPro" id="IPR003010">
    <property type="entry name" value="C-N_Hydrolase"/>
</dbReference>
<keyword evidence="4 8" id="KW-0812">Transmembrane</keyword>
<dbReference type="CDD" id="cd07571">
    <property type="entry name" value="ALP_N-acyl_transferase"/>
    <property type="match status" value="1"/>
</dbReference>
<keyword evidence="5 8" id="KW-1133">Transmembrane helix</keyword>
<evidence type="ECO:0000313" key="11">
    <source>
        <dbReference type="EMBL" id="GAA2238801.1"/>
    </source>
</evidence>
<organism evidence="11 12">
    <name type="scientific">Kitasatospora cystarginea</name>
    <dbReference type="NCBI Taxonomy" id="58350"/>
    <lineage>
        <taxon>Bacteria</taxon>
        <taxon>Bacillati</taxon>
        <taxon>Actinomycetota</taxon>
        <taxon>Actinomycetes</taxon>
        <taxon>Kitasatosporales</taxon>
        <taxon>Streptomycetaceae</taxon>
        <taxon>Kitasatospora</taxon>
    </lineage>
</organism>
<evidence type="ECO:0000256" key="3">
    <source>
        <dbReference type="ARBA" id="ARBA00022679"/>
    </source>
</evidence>
<keyword evidence="3 8" id="KW-0808">Transferase</keyword>
<evidence type="ECO:0000256" key="5">
    <source>
        <dbReference type="ARBA" id="ARBA00022989"/>
    </source>
</evidence>
<comment type="catalytic activity">
    <reaction evidence="8">
        <text>N-terminal S-1,2-diacyl-sn-glyceryl-L-cysteinyl-[lipoprotein] + a glycerophospholipid = N-acyl-S-1,2-diacyl-sn-glyceryl-L-cysteinyl-[lipoprotein] + a 2-acyl-sn-glycero-3-phospholipid + H(+)</text>
        <dbReference type="Rhea" id="RHEA:48228"/>
        <dbReference type="Rhea" id="RHEA-COMP:14681"/>
        <dbReference type="Rhea" id="RHEA-COMP:14684"/>
        <dbReference type="ChEBI" id="CHEBI:15378"/>
        <dbReference type="ChEBI" id="CHEBI:136912"/>
        <dbReference type="ChEBI" id="CHEBI:140656"/>
        <dbReference type="ChEBI" id="CHEBI:140657"/>
        <dbReference type="ChEBI" id="CHEBI:140660"/>
        <dbReference type="EC" id="2.3.1.269"/>
    </reaction>
</comment>
<dbReference type="Pfam" id="PF00795">
    <property type="entry name" value="CN_hydrolase"/>
    <property type="match status" value="1"/>
</dbReference>
<feature type="chain" id="PRO_5045665981" description="Apolipoprotein N-acyltransferase" evidence="9">
    <location>
        <begin position="21"/>
        <end position="511"/>
    </location>
</feature>
<feature type="signal peptide" evidence="9">
    <location>
        <begin position="1"/>
        <end position="20"/>
    </location>
</feature>
<evidence type="ECO:0000313" key="12">
    <source>
        <dbReference type="Proteomes" id="UP001500305"/>
    </source>
</evidence>
<comment type="caution">
    <text evidence="8">Lacks conserved residue(s) required for the propagation of feature annotation.</text>
</comment>
<feature type="transmembrane region" description="Helical" evidence="8">
    <location>
        <begin position="76"/>
        <end position="96"/>
    </location>
</feature>
<comment type="pathway">
    <text evidence="8">Protein modification; lipoprotein biosynthesis (N-acyl transfer).</text>
</comment>
<feature type="domain" description="CN hydrolase" evidence="10">
    <location>
        <begin position="213"/>
        <end position="456"/>
    </location>
</feature>
<protein>
    <recommendedName>
        <fullName evidence="8">Apolipoprotein N-acyltransferase</fullName>
        <shortName evidence="8">ALP N-acyltransferase</shortName>
        <ecNumber evidence="8">2.3.1.269</ecNumber>
    </recommendedName>
</protein>
<feature type="transmembrane region" description="Helical" evidence="8">
    <location>
        <begin position="182"/>
        <end position="203"/>
    </location>
</feature>
<evidence type="ECO:0000256" key="4">
    <source>
        <dbReference type="ARBA" id="ARBA00022692"/>
    </source>
</evidence>
<sequence>MTPRLARLAALLAGALPVLAFPAPSLAPLSWVALVPGLLLMRYSPSGREAAVRGWWFGTGFLLAALYWLFPSIGPALLPLAVVFGALQTALGLAVWRLLHPPLTLARALGALVVVPSVWVSTEYARSWQALGGPWALLGASQWQHPAVLALASVGGAWLVSAAVVVANTGVVIALTDRQTSLRVLSAAVAALAVVSGPVLFALRTQPSPGDQATVALVQPGVTRSPGSRFDASATITARLLGQPIDLVVWGESSTAADLDRDTAALDRLRGLATTTGAQLLVGEDARKGDGRISKDAVLVTPGGITARYRKIRLVPFGEYIPLRPVLGWVAGISKAAGENRVPGTSFHLIQASTRDGRPLPLGTMICFESAFPDMSRTAANYGAGLLIYQSATSTFQNTWAPAQHASLGALRAAETGRPVVQAALTGESVAYDRQGRRLAHLDTSARGALTVRVPLADPAARTWYDRLGDWTPLSAVTITLTAGGLALLRPRPAAPTALRTAEGAKPSRAL</sequence>
<accession>A0ABN3DQC6</accession>
<dbReference type="Gene3D" id="3.60.110.10">
    <property type="entry name" value="Carbon-nitrogen hydrolase"/>
    <property type="match status" value="1"/>
</dbReference>
<evidence type="ECO:0000256" key="6">
    <source>
        <dbReference type="ARBA" id="ARBA00023136"/>
    </source>
</evidence>
<comment type="similarity">
    <text evidence="8">Belongs to the CN hydrolase family. Apolipoprotein N-acyltransferase subfamily.</text>
</comment>
<comment type="subcellular location">
    <subcellularLocation>
        <location evidence="1 8">Cell membrane</location>
        <topology evidence="1 8">Multi-pass membrane protein</topology>
    </subcellularLocation>
</comment>
<keyword evidence="7 8" id="KW-0012">Acyltransferase</keyword>
<dbReference type="NCBIfam" id="TIGR00546">
    <property type="entry name" value="lnt"/>
    <property type="match status" value="1"/>
</dbReference>
<dbReference type="SUPFAM" id="SSF56317">
    <property type="entry name" value="Carbon-nitrogen hydrolase"/>
    <property type="match status" value="1"/>
</dbReference>
<dbReference type="Proteomes" id="UP001500305">
    <property type="component" value="Unassembled WGS sequence"/>
</dbReference>
<feature type="transmembrane region" description="Helical" evidence="8">
    <location>
        <begin position="52"/>
        <end position="70"/>
    </location>
</feature>
<name>A0ABN3DQC6_9ACTN</name>
<evidence type="ECO:0000256" key="2">
    <source>
        <dbReference type="ARBA" id="ARBA00022475"/>
    </source>
</evidence>
<evidence type="ECO:0000256" key="8">
    <source>
        <dbReference type="HAMAP-Rule" id="MF_01148"/>
    </source>
</evidence>
<evidence type="ECO:0000256" key="9">
    <source>
        <dbReference type="SAM" id="SignalP"/>
    </source>
</evidence>
<proteinExistence type="inferred from homology"/>
<dbReference type="PROSITE" id="PS50263">
    <property type="entry name" value="CN_HYDROLASE"/>
    <property type="match status" value="1"/>
</dbReference>
<gene>
    <name evidence="11" type="primary">lnt_2</name>
    <name evidence="8" type="synonym">lnt</name>
    <name evidence="11" type="ORF">GCM10010430_19830</name>
</gene>
<dbReference type="EC" id="2.3.1.269" evidence="8"/>
<dbReference type="RefSeq" id="WP_344635890.1">
    <property type="nucleotide sequence ID" value="NZ_BAAATR010000006.1"/>
</dbReference>
<comment type="function">
    <text evidence="8">Catalyzes the phospholipid dependent N-acylation of the N-terminal cysteine of apolipoprotein, the last step in lipoprotein maturation.</text>
</comment>
<dbReference type="InterPro" id="IPR036526">
    <property type="entry name" value="C-N_Hydrolase_sf"/>
</dbReference>
<comment type="caution">
    <text evidence="11">The sequence shown here is derived from an EMBL/GenBank/DDBJ whole genome shotgun (WGS) entry which is preliminary data.</text>
</comment>
<dbReference type="HAMAP" id="MF_01148">
    <property type="entry name" value="Lnt"/>
    <property type="match status" value="1"/>
</dbReference>
<evidence type="ECO:0000256" key="7">
    <source>
        <dbReference type="ARBA" id="ARBA00023315"/>
    </source>
</evidence>
<dbReference type="PANTHER" id="PTHR38686">
    <property type="entry name" value="APOLIPOPROTEIN N-ACYLTRANSFERASE"/>
    <property type="match status" value="1"/>
</dbReference>
<dbReference type="InterPro" id="IPR045378">
    <property type="entry name" value="LNT_N"/>
</dbReference>
<dbReference type="PANTHER" id="PTHR38686:SF1">
    <property type="entry name" value="APOLIPOPROTEIN N-ACYLTRANSFERASE"/>
    <property type="match status" value="1"/>
</dbReference>
<evidence type="ECO:0000256" key="1">
    <source>
        <dbReference type="ARBA" id="ARBA00004651"/>
    </source>
</evidence>
<keyword evidence="6 8" id="KW-0472">Membrane</keyword>
<reference evidence="11 12" key="1">
    <citation type="journal article" date="2019" name="Int. J. Syst. Evol. Microbiol.">
        <title>The Global Catalogue of Microorganisms (GCM) 10K type strain sequencing project: providing services to taxonomists for standard genome sequencing and annotation.</title>
        <authorList>
            <consortium name="The Broad Institute Genomics Platform"/>
            <consortium name="The Broad Institute Genome Sequencing Center for Infectious Disease"/>
            <person name="Wu L."/>
            <person name="Ma J."/>
        </authorList>
    </citation>
    <scope>NUCLEOTIDE SEQUENCE [LARGE SCALE GENOMIC DNA]</scope>
    <source>
        <strain evidence="11 12">JCM 7356</strain>
    </source>
</reference>
<feature type="transmembrane region" description="Helical" evidence="8">
    <location>
        <begin position="147"/>
        <end position="175"/>
    </location>
</feature>
<evidence type="ECO:0000259" key="10">
    <source>
        <dbReference type="PROSITE" id="PS50263"/>
    </source>
</evidence>
<keyword evidence="12" id="KW-1185">Reference proteome</keyword>
<keyword evidence="9" id="KW-0732">Signal</keyword>